<dbReference type="EMBL" id="CACRXK020013848">
    <property type="protein sequence ID" value="CAB4025836.1"/>
    <property type="molecule type" value="Genomic_DNA"/>
</dbReference>
<proteinExistence type="predicted"/>
<dbReference type="Pfam" id="PF14497">
    <property type="entry name" value="GST_C_3"/>
    <property type="match status" value="1"/>
</dbReference>
<organism evidence="1 2">
    <name type="scientific">Paramuricea clavata</name>
    <name type="common">Red gorgonian</name>
    <name type="synonym">Violescent sea-whip</name>
    <dbReference type="NCBI Taxonomy" id="317549"/>
    <lineage>
        <taxon>Eukaryota</taxon>
        <taxon>Metazoa</taxon>
        <taxon>Cnidaria</taxon>
        <taxon>Anthozoa</taxon>
        <taxon>Octocorallia</taxon>
        <taxon>Malacalcyonacea</taxon>
        <taxon>Plexauridae</taxon>
        <taxon>Paramuricea</taxon>
    </lineage>
</organism>
<dbReference type="PANTHER" id="PTHR11571:SF150">
    <property type="entry name" value="GLUTATHIONE S-TRANSFERASE"/>
    <property type="match status" value="1"/>
</dbReference>
<dbReference type="GO" id="GO:0006749">
    <property type="term" value="P:glutathione metabolic process"/>
    <property type="evidence" value="ECO:0007669"/>
    <property type="project" value="TreeGrafter"/>
</dbReference>
<keyword evidence="2" id="KW-1185">Reference proteome</keyword>
<dbReference type="InterPro" id="IPR004046">
    <property type="entry name" value="GST_C"/>
</dbReference>
<protein>
    <submittedName>
        <fullName evidence="1">Uncharacterized protein</fullName>
    </submittedName>
</protein>
<evidence type="ECO:0000313" key="2">
    <source>
        <dbReference type="Proteomes" id="UP001152795"/>
    </source>
</evidence>
<dbReference type="InterPro" id="IPR010987">
    <property type="entry name" value="Glutathione-S-Trfase_C-like"/>
</dbReference>
<dbReference type="OrthoDB" id="5947290at2759"/>
<comment type="caution">
    <text evidence="1">The sequence shown here is derived from an EMBL/GenBank/DDBJ whole genome shotgun (WGS) entry which is preliminary data.</text>
</comment>
<dbReference type="Gene3D" id="1.20.1050.10">
    <property type="match status" value="1"/>
</dbReference>
<reference evidence="1" key="1">
    <citation type="submission" date="2020-04" db="EMBL/GenBank/DDBJ databases">
        <authorList>
            <person name="Alioto T."/>
            <person name="Alioto T."/>
            <person name="Gomez Garrido J."/>
        </authorList>
    </citation>
    <scope>NUCLEOTIDE SEQUENCE</scope>
    <source>
        <strain evidence="1">A484AB</strain>
    </source>
</reference>
<dbReference type="InterPro" id="IPR050213">
    <property type="entry name" value="GST_superfamily"/>
</dbReference>
<dbReference type="AlphaFoldDB" id="A0A6S7J1Y1"/>
<dbReference type="PANTHER" id="PTHR11571">
    <property type="entry name" value="GLUTATHIONE S-TRANSFERASE"/>
    <property type="match status" value="1"/>
</dbReference>
<dbReference type="SUPFAM" id="SSF47616">
    <property type="entry name" value="GST C-terminal domain-like"/>
    <property type="match status" value="1"/>
</dbReference>
<dbReference type="GO" id="GO:0004364">
    <property type="term" value="F:glutathione transferase activity"/>
    <property type="evidence" value="ECO:0007669"/>
    <property type="project" value="TreeGrafter"/>
</dbReference>
<evidence type="ECO:0000313" key="1">
    <source>
        <dbReference type="EMBL" id="CAB4025836.1"/>
    </source>
</evidence>
<accession>A0A6S7J1Y1</accession>
<name>A0A6S7J1Y1_PARCT</name>
<dbReference type="Proteomes" id="UP001152795">
    <property type="component" value="Unassembled WGS sequence"/>
</dbReference>
<sequence length="96" mass="11299">KKVKQDLEENSFPRNLSYFEKILYQHCKGKTFFFGDKITYADINFFCFVNGFIIAGQLEVPPILNNYPGLTKLYTAILNEPRLREYLEKRPLTDGR</sequence>
<gene>
    <name evidence="1" type="ORF">PACLA_8A088143</name>
</gene>
<feature type="non-terminal residue" evidence="1">
    <location>
        <position position="1"/>
    </location>
</feature>
<dbReference type="PROSITE" id="PS50405">
    <property type="entry name" value="GST_CTER"/>
    <property type="match status" value="1"/>
</dbReference>
<dbReference type="InterPro" id="IPR036282">
    <property type="entry name" value="Glutathione-S-Trfase_C_sf"/>
</dbReference>